<dbReference type="OMA" id="SWGMQQK"/>
<comment type="subcellular location">
    <subcellularLocation>
        <location evidence="1">Nucleus</location>
    </subcellularLocation>
</comment>
<dbReference type="Pfam" id="PF26575">
    <property type="entry name" value="HHO5_N"/>
    <property type="match status" value="1"/>
</dbReference>
<evidence type="ECO:0000256" key="4">
    <source>
        <dbReference type="ARBA" id="ARBA00023163"/>
    </source>
</evidence>
<dbReference type="SUPFAM" id="SSF46689">
    <property type="entry name" value="Homeodomain-like"/>
    <property type="match status" value="1"/>
</dbReference>
<evidence type="ECO:0000256" key="3">
    <source>
        <dbReference type="ARBA" id="ARBA00023125"/>
    </source>
</evidence>
<keyword evidence="5" id="KW-0539">Nucleus</keyword>
<keyword evidence="4" id="KW-0804">Transcription</keyword>
<feature type="region of interest" description="Disordered" evidence="6">
    <location>
        <begin position="345"/>
        <end position="399"/>
    </location>
</feature>
<reference evidence="8" key="1">
    <citation type="journal article" date="2016" name="Nat. Genet.">
        <title>A high-quality carrot genome assembly provides new insights into carotenoid accumulation and asterid genome evolution.</title>
        <authorList>
            <person name="Iorizzo M."/>
            <person name="Ellison S."/>
            <person name="Senalik D."/>
            <person name="Zeng P."/>
            <person name="Satapoomin P."/>
            <person name="Huang J."/>
            <person name="Bowman M."/>
            <person name="Iovene M."/>
            <person name="Sanseverino W."/>
            <person name="Cavagnaro P."/>
            <person name="Yildiz M."/>
            <person name="Macko-Podgorni A."/>
            <person name="Moranska E."/>
            <person name="Grzebelus E."/>
            <person name="Grzebelus D."/>
            <person name="Ashrafi H."/>
            <person name="Zheng Z."/>
            <person name="Cheng S."/>
            <person name="Spooner D."/>
            <person name="Van Deynze A."/>
            <person name="Simon P."/>
        </authorList>
    </citation>
    <scope>NUCLEOTIDE SEQUENCE [LARGE SCALE GENOMIC DNA]</scope>
    <source>
        <tissue evidence="8">Leaf</tissue>
    </source>
</reference>
<dbReference type="InterPro" id="IPR017930">
    <property type="entry name" value="Myb_dom"/>
</dbReference>
<evidence type="ECO:0000256" key="6">
    <source>
        <dbReference type="SAM" id="MobiDB-lite"/>
    </source>
</evidence>
<dbReference type="GO" id="GO:0003700">
    <property type="term" value="F:DNA-binding transcription factor activity"/>
    <property type="evidence" value="ECO:0007669"/>
    <property type="project" value="InterPro"/>
</dbReference>
<feature type="compositionally biased region" description="Low complexity" evidence="6">
    <location>
        <begin position="351"/>
        <end position="364"/>
    </location>
</feature>
<dbReference type="InterPro" id="IPR001005">
    <property type="entry name" value="SANT/Myb"/>
</dbReference>
<gene>
    <name evidence="8" type="ORF">DCAR_022065</name>
    <name evidence="9" type="ORF">DCAR_0624099</name>
</gene>
<dbReference type="InterPro" id="IPR006447">
    <property type="entry name" value="Myb_dom_plants"/>
</dbReference>
<evidence type="ECO:0000313" key="10">
    <source>
        <dbReference type="Proteomes" id="UP000077755"/>
    </source>
</evidence>
<evidence type="ECO:0000256" key="1">
    <source>
        <dbReference type="ARBA" id="ARBA00004123"/>
    </source>
</evidence>
<dbReference type="InterPro" id="IPR009057">
    <property type="entry name" value="Homeodomain-like_sf"/>
</dbReference>
<dbReference type="Proteomes" id="UP000077755">
    <property type="component" value="Chromosome 6"/>
</dbReference>
<evidence type="ECO:0000259" key="7">
    <source>
        <dbReference type="PROSITE" id="PS51294"/>
    </source>
</evidence>
<dbReference type="EMBL" id="CP093348">
    <property type="protein sequence ID" value="WOH04687.1"/>
    <property type="molecule type" value="Genomic_DNA"/>
</dbReference>
<dbReference type="GO" id="GO:0003677">
    <property type="term" value="F:DNA binding"/>
    <property type="evidence" value="ECO:0007669"/>
    <property type="project" value="UniProtKB-KW"/>
</dbReference>
<evidence type="ECO:0000313" key="9">
    <source>
        <dbReference type="EMBL" id="WOH04687.1"/>
    </source>
</evidence>
<accession>A0A161ZUT3</accession>
<feature type="region of interest" description="Disordered" evidence="6">
    <location>
        <begin position="131"/>
        <end position="161"/>
    </location>
</feature>
<feature type="domain" description="HTH myb-type" evidence="7">
    <location>
        <begin position="266"/>
        <end position="326"/>
    </location>
</feature>
<dbReference type="Gene3D" id="1.10.10.60">
    <property type="entry name" value="Homeodomain-like"/>
    <property type="match status" value="1"/>
</dbReference>
<dbReference type="PANTHER" id="PTHR31003">
    <property type="entry name" value="MYB FAMILY TRANSCRIPTION FACTOR"/>
    <property type="match status" value="1"/>
</dbReference>
<dbReference type="PROSITE" id="PS51294">
    <property type="entry name" value="HTH_MYB"/>
    <property type="match status" value="1"/>
</dbReference>
<dbReference type="STRING" id="79200.A0A161ZUT3"/>
<dbReference type="InterPro" id="IPR058673">
    <property type="entry name" value="HHO5-like_N"/>
</dbReference>
<organism evidence="8">
    <name type="scientific">Daucus carota subsp. sativus</name>
    <name type="common">Carrot</name>
    <dbReference type="NCBI Taxonomy" id="79200"/>
    <lineage>
        <taxon>Eukaryota</taxon>
        <taxon>Viridiplantae</taxon>
        <taxon>Streptophyta</taxon>
        <taxon>Embryophyta</taxon>
        <taxon>Tracheophyta</taxon>
        <taxon>Spermatophyta</taxon>
        <taxon>Magnoliopsida</taxon>
        <taxon>eudicotyledons</taxon>
        <taxon>Gunneridae</taxon>
        <taxon>Pentapetalae</taxon>
        <taxon>asterids</taxon>
        <taxon>campanulids</taxon>
        <taxon>Apiales</taxon>
        <taxon>Apiaceae</taxon>
        <taxon>Apioideae</taxon>
        <taxon>Scandiceae</taxon>
        <taxon>Daucinae</taxon>
        <taxon>Daucus</taxon>
        <taxon>Daucus sect. Daucus</taxon>
    </lineage>
</organism>
<feature type="compositionally biased region" description="Basic and acidic residues" evidence="6">
    <location>
        <begin position="134"/>
        <end position="147"/>
    </location>
</feature>
<dbReference type="Pfam" id="PF00249">
    <property type="entry name" value="Myb_DNA-binding"/>
    <property type="match status" value="1"/>
</dbReference>
<proteinExistence type="predicted"/>
<reference evidence="9" key="2">
    <citation type="submission" date="2022-03" db="EMBL/GenBank/DDBJ databases">
        <title>Draft title - Genomic analysis of global carrot germplasm unveils the trajectory of domestication and the origin of high carotenoid orange carrot.</title>
        <authorList>
            <person name="Iorizzo M."/>
            <person name="Ellison S."/>
            <person name="Senalik D."/>
            <person name="Macko-Podgorni A."/>
            <person name="Grzebelus D."/>
            <person name="Bostan H."/>
            <person name="Rolling W."/>
            <person name="Curaba J."/>
            <person name="Simon P."/>
        </authorList>
    </citation>
    <scope>NUCLEOTIDE SEQUENCE</scope>
    <source>
        <tissue evidence="9">Leaf</tissue>
    </source>
</reference>
<keyword evidence="3" id="KW-0238">DNA-binding</keyword>
<dbReference type="NCBIfam" id="TIGR01557">
    <property type="entry name" value="myb_SHAQKYF"/>
    <property type="match status" value="1"/>
</dbReference>
<evidence type="ECO:0000313" key="8">
    <source>
        <dbReference type="EMBL" id="KZM90570.1"/>
    </source>
</evidence>
<dbReference type="InterPro" id="IPR044787">
    <property type="entry name" value="HHO5-like"/>
</dbReference>
<evidence type="ECO:0000256" key="5">
    <source>
        <dbReference type="ARBA" id="ARBA00023242"/>
    </source>
</evidence>
<dbReference type="AlphaFoldDB" id="A0A161ZUT3"/>
<sequence length="399" mass="44800">MVLNTQELNLNIKPTFVPKTIADFIGEVSTIRNVSEKLVKLDGFIKRLEDEMRKIDAFKRELPISMLLISDAIAALKEELIQCRRRNVEPVFEEFIPLKKTCDEAEKDEKTRMEKECKEKKNWMSSVQLWNNTDDEKKQDTDSDSNRKPNSVVEIAKKSNPENDAKMTDVFQKDVYQSYKGRAEASAFMPFKGYLAIPEAAVRKEAKVEDKNEFSVAGLSLVTPGTSKPRLELGSSVLSSKSSSSIAVSYSSPNIQSKLQTSSSQTSRKQRRCWSPELHRRFVGALQELGGAHVATPKQIRELMQVDGLTNDEVKSHLQKYRLHDRRSPTSKSADSALTLGSALMFSGNGESSTKPRSKSTSPEGPLQLTDTAVRTSTTVSDSMEDEEAERSKSYSWKK</sequence>
<dbReference type="Gramene" id="KZM90570">
    <property type="protein sequence ID" value="KZM90570"/>
    <property type="gene ID" value="DCAR_022065"/>
</dbReference>
<name>A0A161ZUT3_DAUCS</name>
<dbReference type="FunFam" id="1.10.10.60:FF:000002">
    <property type="entry name" value="Myb family transcription factor"/>
    <property type="match status" value="1"/>
</dbReference>
<keyword evidence="2" id="KW-0805">Transcription regulation</keyword>
<dbReference type="GO" id="GO:0005634">
    <property type="term" value="C:nucleus"/>
    <property type="evidence" value="ECO:0007669"/>
    <property type="project" value="UniProtKB-SubCell"/>
</dbReference>
<feature type="compositionally biased region" description="Polar residues" evidence="6">
    <location>
        <begin position="369"/>
        <end position="382"/>
    </location>
</feature>
<dbReference type="EMBL" id="LNRQ01000006">
    <property type="protein sequence ID" value="KZM90570.1"/>
    <property type="molecule type" value="Genomic_DNA"/>
</dbReference>
<protein>
    <recommendedName>
        <fullName evidence="7">HTH myb-type domain-containing protein</fullName>
    </recommendedName>
</protein>
<keyword evidence="10" id="KW-1185">Reference proteome</keyword>
<dbReference type="PANTHER" id="PTHR31003:SF3">
    <property type="entry name" value="HOMEODOMAIN-LIKE SUPERFAMILY PROTEIN-RELATED"/>
    <property type="match status" value="1"/>
</dbReference>
<evidence type="ECO:0000256" key="2">
    <source>
        <dbReference type="ARBA" id="ARBA00023015"/>
    </source>
</evidence>